<keyword evidence="3" id="KW-1185">Reference proteome</keyword>
<accession>A0A0B0NZC5</accession>
<proteinExistence type="predicted"/>
<evidence type="ECO:0000256" key="1">
    <source>
        <dbReference type="SAM" id="MobiDB-lite"/>
    </source>
</evidence>
<name>A0A0B0NZC5_GOSAR</name>
<evidence type="ECO:0000313" key="2">
    <source>
        <dbReference type="EMBL" id="KHG18007.1"/>
    </source>
</evidence>
<dbReference type="Proteomes" id="UP000032142">
    <property type="component" value="Unassembled WGS sequence"/>
</dbReference>
<feature type="compositionally biased region" description="Basic residues" evidence="1">
    <location>
        <begin position="8"/>
        <end position="21"/>
    </location>
</feature>
<evidence type="ECO:0000313" key="3">
    <source>
        <dbReference type="Proteomes" id="UP000032142"/>
    </source>
</evidence>
<sequence length="21" mass="2467">MPCLYQKLKNKKKRSRALGFG</sequence>
<organism evidence="2 3">
    <name type="scientific">Gossypium arboreum</name>
    <name type="common">Tree cotton</name>
    <name type="synonym">Gossypium nanking</name>
    <dbReference type="NCBI Taxonomy" id="29729"/>
    <lineage>
        <taxon>Eukaryota</taxon>
        <taxon>Viridiplantae</taxon>
        <taxon>Streptophyta</taxon>
        <taxon>Embryophyta</taxon>
        <taxon>Tracheophyta</taxon>
        <taxon>Spermatophyta</taxon>
        <taxon>Magnoliopsida</taxon>
        <taxon>eudicotyledons</taxon>
        <taxon>Gunneridae</taxon>
        <taxon>Pentapetalae</taxon>
        <taxon>rosids</taxon>
        <taxon>malvids</taxon>
        <taxon>Malvales</taxon>
        <taxon>Malvaceae</taxon>
        <taxon>Malvoideae</taxon>
        <taxon>Gossypium</taxon>
    </lineage>
</organism>
<feature type="region of interest" description="Disordered" evidence="1">
    <location>
        <begin position="1"/>
        <end position="21"/>
    </location>
</feature>
<protein>
    <submittedName>
        <fullName evidence="2">Uncharacterized protein</fullName>
    </submittedName>
</protein>
<dbReference type="AlphaFoldDB" id="A0A0B0NZC5"/>
<gene>
    <name evidence="2" type="ORF">F383_23777</name>
</gene>
<reference evidence="3" key="1">
    <citation type="submission" date="2014-09" db="EMBL/GenBank/DDBJ databases">
        <authorList>
            <person name="Mudge J."/>
            <person name="Ramaraj T."/>
            <person name="Lindquist I.E."/>
            <person name="Bharti A.K."/>
            <person name="Sundararajan A."/>
            <person name="Cameron C.T."/>
            <person name="Woodward J.E."/>
            <person name="May G.D."/>
            <person name="Brubaker C."/>
            <person name="Broadhvest J."/>
            <person name="Wilkins T.A."/>
        </authorList>
    </citation>
    <scope>NUCLEOTIDE SEQUENCE</scope>
    <source>
        <strain evidence="3">cv. AKA8401</strain>
    </source>
</reference>
<dbReference type="EMBL" id="KN409635">
    <property type="protein sequence ID" value="KHG18007.1"/>
    <property type="molecule type" value="Genomic_DNA"/>
</dbReference>